<name>A0A2R4T0N0_9ACTN</name>
<sequence length="83" mass="9427">MHAYAEWTLSADNREGVPVAIFQMMCMSCHVMSDAADNDGSRQQTWALDHTGRNPGHQGFKLITETYWRVEPGRGNPYREVEA</sequence>
<evidence type="ECO:0000313" key="2">
    <source>
        <dbReference type="EMBL" id="AVZ72637.1"/>
    </source>
</evidence>
<evidence type="ECO:0000313" key="3">
    <source>
        <dbReference type="Proteomes" id="UP000244201"/>
    </source>
</evidence>
<keyword evidence="3" id="KW-1185">Reference proteome</keyword>
<evidence type="ECO:0000259" key="1">
    <source>
        <dbReference type="Pfam" id="PF25232"/>
    </source>
</evidence>
<accession>A0A2R4T0N0</accession>
<feature type="domain" description="DUF7848" evidence="1">
    <location>
        <begin position="2"/>
        <end position="74"/>
    </location>
</feature>
<dbReference type="Proteomes" id="UP000244201">
    <property type="component" value="Chromosome"/>
</dbReference>
<dbReference type="Pfam" id="PF25232">
    <property type="entry name" value="DUF7848"/>
    <property type="match status" value="1"/>
</dbReference>
<gene>
    <name evidence="2" type="ORF">SLUN_10975</name>
</gene>
<organism evidence="2 3">
    <name type="scientific">Streptomyces lunaelactis</name>
    <dbReference type="NCBI Taxonomy" id="1535768"/>
    <lineage>
        <taxon>Bacteria</taxon>
        <taxon>Bacillati</taxon>
        <taxon>Actinomycetota</taxon>
        <taxon>Actinomycetes</taxon>
        <taxon>Kitasatosporales</taxon>
        <taxon>Streptomycetaceae</taxon>
        <taxon>Streptomyces</taxon>
    </lineage>
</organism>
<dbReference type="AlphaFoldDB" id="A0A2R4T0N0"/>
<reference evidence="2 3" key="1">
    <citation type="submission" date="2018-01" db="EMBL/GenBank/DDBJ databases">
        <title>Complete genome sequence of Streptomyces lunaelactis MM109T, a Ferroverdin A producer isolated from cave moonmilk deposits.</title>
        <authorList>
            <person name="Naome A."/>
            <person name="Martinet L."/>
            <person name="Maciejewska M."/>
            <person name="Anderssen S."/>
            <person name="Adam D."/>
            <person name="Tenconi E."/>
            <person name="Deflandre B."/>
            <person name="Arguelles-Arias A."/>
            <person name="Calusinska M."/>
            <person name="Copieters W."/>
            <person name="Karim L."/>
            <person name="Hanikenne M."/>
            <person name="Baurain D."/>
            <person name="van Wezel G."/>
            <person name="Smargiasso N."/>
            <person name="de Pauw E."/>
            <person name="Delfosse P."/>
            <person name="Rigali S."/>
        </authorList>
    </citation>
    <scope>NUCLEOTIDE SEQUENCE [LARGE SCALE GENOMIC DNA]</scope>
    <source>
        <strain evidence="2 3">MM109</strain>
    </source>
</reference>
<dbReference type="InterPro" id="IPR057170">
    <property type="entry name" value="DUF7848"/>
</dbReference>
<dbReference type="KEGG" id="slk:SLUN_10975"/>
<protein>
    <recommendedName>
        <fullName evidence="1">DUF7848 domain-containing protein</fullName>
    </recommendedName>
</protein>
<dbReference type="EMBL" id="CP026304">
    <property type="protein sequence ID" value="AVZ72637.1"/>
    <property type="molecule type" value="Genomic_DNA"/>
</dbReference>
<proteinExistence type="predicted"/>